<sequence length="97" mass="10937">MFKMLLVTYQLVGDNDIESFNKLLEYEYGGLQLTDSSWLISTIDECSCKEIADNLLTTLSDKSRIFVAELGETAAGKNPIAEYDLINLKYLAFTSLR</sequence>
<dbReference type="KEGG" id="cle:Clole_0734"/>
<organism evidence="1 2">
    <name type="scientific">Cellulosilyticum lentocellum (strain ATCC 49066 / DSM 5427 / NCIMB 11756 / RHM5)</name>
    <name type="common">Clostridium lentocellum</name>
    <dbReference type="NCBI Taxonomy" id="642492"/>
    <lineage>
        <taxon>Bacteria</taxon>
        <taxon>Bacillati</taxon>
        <taxon>Bacillota</taxon>
        <taxon>Clostridia</taxon>
        <taxon>Lachnospirales</taxon>
        <taxon>Cellulosilyticaceae</taxon>
        <taxon>Cellulosilyticum</taxon>
    </lineage>
</organism>
<gene>
    <name evidence="1" type="ordered locus">Clole_0734</name>
</gene>
<accession>F2JNW9</accession>
<keyword evidence="2" id="KW-1185">Reference proteome</keyword>
<dbReference type="AlphaFoldDB" id="F2JNW9"/>
<proteinExistence type="predicted"/>
<reference evidence="1 2" key="1">
    <citation type="journal article" date="2011" name="J. Bacteriol.">
        <title>Complete genome sequence of the cellulose-degrading bacterium Cellulosilyticum lentocellum.</title>
        <authorList>
            <consortium name="US DOE Joint Genome Institute"/>
            <person name="Miller D.A."/>
            <person name="Suen G."/>
            <person name="Bruce D."/>
            <person name="Copeland A."/>
            <person name="Cheng J.F."/>
            <person name="Detter C."/>
            <person name="Goodwin L.A."/>
            <person name="Han C.S."/>
            <person name="Hauser L.J."/>
            <person name="Land M.L."/>
            <person name="Lapidus A."/>
            <person name="Lucas S."/>
            <person name="Meincke L."/>
            <person name="Pitluck S."/>
            <person name="Tapia R."/>
            <person name="Teshima H."/>
            <person name="Woyke T."/>
            <person name="Fox B.G."/>
            <person name="Angert E.R."/>
            <person name="Currie C.R."/>
        </authorList>
    </citation>
    <scope>NUCLEOTIDE SEQUENCE [LARGE SCALE GENOMIC DNA]</scope>
    <source>
        <strain evidence="2">ATCC 49066 / DSM 5427 / NCIMB 11756 / RHM5</strain>
    </source>
</reference>
<name>F2JNW9_CELLD</name>
<dbReference type="EMBL" id="CP002582">
    <property type="protein sequence ID" value="ADZ82467.1"/>
    <property type="molecule type" value="Genomic_DNA"/>
</dbReference>
<evidence type="ECO:0000313" key="2">
    <source>
        <dbReference type="Proteomes" id="UP000008467"/>
    </source>
</evidence>
<dbReference type="Proteomes" id="UP000008467">
    <property type="component" value="Chromosome"/>
</dbReference>
<evidence type="ECO:0000313" key="1">
    <source>
        <dbReference type="EMBL" id="ADZ82467.1"/>
    </source>
</evidence>
<dbReference type="STRING" id="642492.Clole_0734"/>
<dbReference type="RefSeq" id="WP_013655768.1">
    <property type="nucleotide sequence ID" value="NC_015275.1"/>
</dbReference>
<protein>
    <submittedName>
        <fullName evidence="1">Uncharacterized protein</fullName>
    </submittedName>
</protein>
<dbReference type="HOGENOM" id="CLU_2341644_0_0_9"/>